<dbReference type="Proteomes" id="UP001066276">
    <property type="component" value="Chromosome 6"/>
</dbReference>
<dbReference type="AlphaFoldDB" id="A0AAV7Q8C1"/>
<evidence type="ECO:0000313" key="1">
    <source>
        <dbReference type="EMBL" id="KAJ1135802.1"/>
    </source>
</evidence>
<dbReference type="EMBL" id="JANPWB010000010">
    <property type="protein sequence ID" value="KAJ1135802.1"/>
    <property type="molecule type" value="Genomic_DNA"/>
</dbReference>
<name>A0AAV7Q8C1_PLEWA</name>
<protein>
    <submittedName>
        <fullName evidence="1">Uncharacterized protein</fullName>
    </submittedName>
</protein>
<proteinExistence type="predicted"/>
<sequence>MLMASTVPAYPICPLEATLEKHTEMFDKILQAIHDSKTAMKAQLGEIQVETRQLQADYSKFVNKMYDAESSLMSIRPTMATMQDHLKIQ</sequence>
<keyword evidence="2" id="KW-1185">Reference proteome</keyword>
<accession>A0AAV7Q8C1</accession>
<comment type="caution">
    <text evidence="1">The sequence shown here is derived from an EMBL/GenBank/DDBJ whole genome shotgun (WGS) entry which is preliminary data.</text>
</comment>
<evidence type="ECO:0000313" key="2">
    <source>
        <dbReference type="Proteomes" id="UP001066276"/>
    </source>
</evidence>
<organism evidence="1 2">
    <name type="scientific">Pleurodeles waltl</name>
    <name type="common">Iberian ribbed newt</name>
    <dbReference type="NCBI Taxonomy" id="8319"/>
    <lineage>
        <taxon>Eukaryota</taxon>
        <taxon>Metazoa</taxon>
        <taxon>Chordata</taxon>
        <taxon>Craniata</taxon>
        <taxon>Vertebrata</taxon>
        <taxon>Euteleostomi</taxon>
        <taxon>Amphibia</taxon>
        <taxon>Batrachia</taxon>
        <taxon>Caudata</taxon>
        <taxon>Salamandroidea</taxon>
        <taxon>Salamandridae</taxon>
        <taxon>Pleurodelinae</taxon>
        <taxon>Pleurodeles</taxon>
    </lineage>
</organism>
<gene>
    <name evidence="1" type="ORF">NDU88_002232</name>
</gene>
<reference evidence="1" key="1">
    <citation type="journal article" date="2022" name="bioRxiv">
        <title>Sequencing and chromosome-scale assembly of the giantPleurodeles waltlgenome.</title>
        <authorList>
            <person name="Brown T."/>
            <person name="Elewa A."/>
            <person name="Iarovenko S."/>
            <person name="Subramanian E."/>
            <person name="Araus A.J."/>
            <person name="Petzold A."/>
            <person name="Susuki M."/>
            <person name="Suzuki K.-i.T."/>
            <person name="Hayashi T."/>
            <person name="Toyoda A."/>
            <person name="Oliveira C."/>
            <person name="Osipova E."/>
            <person name="Leigh N.D."/>
            <person name="Simon A."/>
            <person name="Yun M.H."/>
        </authorList>
    </citation>
    <scope>NUCLEOTIDE SEQUENCE</scope>
    <source>
        <strain evidence="1">20211129_DDA</strain>
        <tissue evidence="1">Liver</tissue>
    </source>
</reference>